<reference evidence="1 2" key="1">
    <citation type="journal article" date="2019" name="Nat. Ecol. Evol.">
        <title>Megaphylogeny resolves global patterns of mushroom evolution.</title>
        <authorList>
            <person name="Varga T."/>
            <person name="Krizsan K."/>
            <person name="Foldi C."/>
            <person name="Dima B."/>
            <person name="Sanchez-Garcia M."/>
            <person name="Sanchez-Ramirez S."/>
            <person name="Szollosi G.J."/>
            <person name="Szarkandi J.G."/>
            <person name="Papp V."/>
            <person name="Albert L."/>
            <person name="Andreopoulos W."/>
            <person name="Angelini C."/>
            <person name="Antonin V."/>
            <person name="Barry K.W."/>
            <person name="Bougher N.L."/>
            <person name="Buchanan P."/>
            <person name="Buyck B."/>
            <person name="Bense V."/>
            <person name="Catcheside P."/>
            <person name="Chovatia M."/>
            <person name="Cooper J."/>
            <person name="Damon W."/>
            <person name="Desjardin D."/>
            <person name="Finy P."/>
            <person name="Geml J."/>
            <person name="Haridas S."/>
            <person name="Hughes K."/>
            <person name="Justo A."/>
            <person name="Karasinski D."/>
            <person name="Kautmanova I."/>
            <person name="Kiss B."/>
            <person name="Kocsube S."/>
            <person name="Kotiranta H."/>
            <person name="LaButti K.M."/>
            <person name="Lechner B.E."/>
            <person name="Liimatainen K."/>
            <person name="Lipzen A."/>
            <person name="Lukacs Z."/>
            <person name="Mihaltcheva S."/>
            <person name="Morgado L.N."/>
            <person name="Niskanen T."/>
            <person name="Noordeloos M.E."/>
            <person name="Ohm R.A."/>
            <person name="Ortiz-Santana B."/>
            <person name="Ovrebo C."/>
            <person name="Racz N."/>
            <person name="Riley R."/>
            <person name="Savchenko A."/>
            <person name="Shiryaev A."/>
            <person name="Soop K."/>
            <person name="Spirin V."/>
            <person name="Szebenyi C."/>
            <person name="Tomsovsky M."/>
            <person name="Tulloss R.E."/>
            <person name="Uehling J."/>
            <person name="Grigoriev I.V."/>
            <person name="Vagvolgyi C."/>
            <person name="Papp T."/>
            <person name="Martin F.M."/>
            <person name="Miettinen O."/>
            <person name="Hibbett D.S."/>
            <person name="Nagy L.G."/>
        </authorList>
    </citation>
    <scope>NUCLEOTIDE SEQUENCE [LARGE SCALE GENOMIC DNA]</scope>
    <source>
        <strain evidence="1 2">HHB13444</strain>
    </source>
</reference>
<sequence length="410" mass="45439">MSGWPTYSPAAAQALADIAQTHIVRPLPAFDLKGDLIHPSRYMAELRGATVLAGFSTTVYHIGEKNASGRDVVRVTVCLDIEHLRVLIPAPQFSPKKRSAIHLTDPISRANQKRRAFCRQYSNMGGRRGKRQGSPLERATGVVKVKRESSVEHVRGVSLVSGDSDGEEVVRVLLPFGAQRDDDEHLWSLVSPDIEHEDWISPTALLRLADFMSFESPPSEPWYALAKVPSATTWVTRSVNQWMLYSFGMPLRIFAVGPIVDMAFYTGLYNKQARSRITVCLMRAQDRAALASLLDRANWTSGPKGAAPVPRFTAIAMHNREELFKNIYDATTTYTVRERMATVHPCALNLGDVVLVEAVMVRTVWGMQWSAGFHADAIARLVVRPVKTGGSAPAEDQNLYVEPVAFTRSL</sequence>
<evidence type="ECO:0000313" key="1">
    <source>
        <dbReference type="EMBL" id="TFK89421.1"/>
    </source>
</evidence>
<proteinExistence type="predicted"/>
<dbReference type="AlphaFoldDB" id="A0A5C3PJH3"/>
<gene>
    <name evidence="1" type="ORF">K466DRAFT_597766</name>
</gene>
<dbReference type="Proteomes" id="UP000308197">
    <property type="component" value="Unassembled WGS sequence"/>
</dbReference>
<evidence type="ECO:0000313" key="2">
    <source>
        <dbReference type="Proteomes" id="UP000308197"/>
    </source>
</evidence>
<protein>
    <submittedName>
        <fullName evidence="1">Uncharacterized protein</fullName>
    </submittedName>
</protein>
<accession>A0A5C3PJH3</accession>
<keyword evidence="2" id="KW-1185">Reference proteome</keyword>
<organism evidence="1 2">
    <name type="scientific">Polyporus arcularius HHB13444</name>
    <dbReference type="NCBI Taxonomy" id="1314778"/>
    <lineage>
        <taxon>Eukaryota</taxon>
        <taxon>Fungi</taxon>
        <taxon>Dikarya</taxon>
        <taxon>Basidiomycota</taxon>
        <taxon>Agaricomycotina</taxon>
        <taxon>Agaricomycetes</taxon>
        <taxon>Polyporales</taxon>
        <taxon>Polyporaceae</taxon>
        <taxon>Polyporus</taxon>
    </lineage>
</organism>
<dbReference type="EMBL" id="ML211076">
    <property type="protein sequence ID" value="TFK89421.1"/>
    <property type="molecule type" value="Genomic_DNA"/>
</dbReference>
<name>A0A5C3PJH3_9APHY</name>
<dbReference type="InParanoid" id="A0A5C3PJH3"/>